<dbReference type="InterPro" id="IPR002716">
    <property type="entry name" value="PIN_dom"/>
</dbReference>
<dbReference type="EMBL" id="JAVDWV010000018">
    <property type="protein sequence ID" value="MDR7156601.1"/>
    <property type="molecule type" value="Genomic_DNA"/>
</dbReference>
<gene>
    <name evidence="2" type="ORF">J2W40_003446</name>
</gene>
<evidence type="ECO:0000313" key="3">
    <source>
        <dbReference type="Proteomes" id="UP001267638"/>
    </source>
</evidence>
<protein>
    <submittedName>
        <fullName evidence="2">PIN domain nuclease of toxin-antitoxin system</fullName>
    </submittedName>
</protein>
<dbReference type="CDD" id="cd09872">
    <property type="entry name" value="PIN_Sll0205-like"/>
    <property type="match status" value="1"/>
</dbReference>
<name>A0ABU1X636_SPHXE</name>
<proteinExistence type="predicted"/>
<comment type="caution">
    <text evidence="2">The sequence shown here is derived from an EMBL/GenBank/DDBJ whole genome shotgun (WGS) entry which is preliminary data.</text>
</comment>
<dbReference type="InterPro" id="IPR041705">
    <property type="entry name" value="PIN_Sll0205"/>
</dbReference>
<dbReference type="InterPro" id="IPR052919">
    <property type="entry name" value="TA_system_RNase"/>
</dbReference>
<dbReference type="Gene3D" id="3.40.50.1010">
    <property type="entry name" value="5'-nuclease"/>
    <property type="match status" value="1"/>
</dbReference>
<sequence>MSLLLDTHVLIWWWTDRRLIPDMIDSLIESGADRIFVSSVSAWEIATKARLGKLPQLMPYLDRYEAAVADAEFQQLNLTMRHGLRAGAYEAPHRDPFDRMLAAQAELEGLTLLTRDPAFADFPCETLWHKPLLSEHRLAYRS</sequence>
<accession>A0ABU1X636</accession>
<evidence type="ECO:0000259" key="1">
    <source>
        <dbReference type="Pfam" id="PF01850"/>
    </source>
</evidence>
<dbReference type="PANTHER" id="PTHR36173">
    <property type="entry name" value="RIBONUCLEASE VAPC16-RELATED"/>
    <property type="match status" value="1"/>
</dbReference>
<reference evidence="2 3" key="1">
    <citation type="submission" date="2023-07" db="EMBL/GenBank/DDBJ databases">
        <title>Sorghum-associated microbial communities from plants grown in Nebraska, USA.</title>
        <authorList>
            <person name="Schachtman D."/>
        </authorList>
    </citation>
    <scope>NUCLEOTIDE SEQUENCE [LARGE SCALE GENOMIC DNA]</scope>
    <source>
        <strain evidence="2 3">4256</strain>
    </source>
</reference>
<evidence type="ECO:0000313" key="2">
    <source>
        <dbReference type="EMBL" id="MDR7156601.1"/>
    </source>
</evidence>
<keyword evidence="3" id="KW-1185">Reference proteome</keyword>
<dbReference type="SUPFAM" id="SSF88723">
    <property type="entry name" value="PIN domain-like"/>
    <property type="match status" value="1"/>
</dbReference>
<dbReference type="Pfam" id="PF01850">
    <property type="entry name" value="PIN"/>
    <property type="match status" value="1"/>
</dbReference>
<dbReference type="Proteomes" id="UP001267638">
    <property type="component" value="Unassembled WGS sequence"/>
</dbReference>
<dbReference type="PANTHER" id="PTHR36173:SF2">
    <property type="entry name" value="RIBONUCLEASE VAPC16"/>
    <property type="match status" value="1"/>
</dbReference>
<dbReference type="RefSeq" id="WP_310227039.1">
    <property type="nucleotide sequence ID" value="NZ_JAVDWV010000018.1"/>
</dbReference>
<organism evidence="2 3">
    <name type="scientific">Sphingobium xenophagum</name>
    <dbReference type="NCBI Taxonomy" id="121428"/>
    <lineage>
        <taxon>Bacteria</taxon>
        <taxon>Pseudomonadati</taxon>
        <taxon>Pseudomonadota</taxon>
        <taxon>Alphaproteobacteria</taxon>
        <taxon>Sphingomonadales</taxon>
        <taxon>Sphingomonadaceae</taxon>
        <taxon>Sphingobium</taxon>
    </lineage>
</organism>
<dbReference type="InterPro" id="IPR029060">
    <property type="entry name" value="PIN-like_dom_sf"/>
</dbReference>
<feature type="domain" description="PIN" evidence="1">
    <location>
        <begin position="4"/>
        <end position="121"/>
    </location>
</feature>